<sequence length="131" mass="14948">MERLNDDAQWIVLMGFIISTGIFFLAIILNQSVLVGQTTSEGVLEFPKSEIMDIRSEIIDIAASSDPQFLKERKQKTISVLAMERENAVLSSSIPQNTTFRDGFYNYTRIEIHYNNGVTSYDEEYLLAEKN</sequence>
<evidence type="ECO:0000313" key="2">
    <source>
        <dbReference type="EMBL" id="WFN36227.1"/>
    </source>
</evidence>
<keyword evidence="1" id="KW-0472">Membrane</keyword>
<dbReference type="KEGG" id="manq:L1994_08730"/>
<gene>
    <name evidence="2" type="ORF">L1994_08730</name>
</gene>
<feature type="transmembrane region" description="Helical" evidence="1">
    <location>
        <begin position="12"/>
        <end position="29"/>
    </location>
</feature>
<keyword evidence="1" id="KW-0812">Transmembrane</keyword>
<evidence type="ECO:0000256" key="1">
    <source>
        <dbReference type="SAM" id="Phobius"/>
    </source>
</evidence>
<dbReference type="Proteomes" id="UP001218895">
    <property type="component" value="Chromosome"/>
</dbReference>
<evidence type="ECO:0000313" key="3">
    <source>
        <dbReference type="Proteomes" id="UP001218895"/>
    </source>
</evidence>
<dbReference type="RefSeq" id="WP_278099065.1">
    <property type="nucleotide sequence ID" value="NZ_CP091092.1"/>
</dbReference>
<organism evidence="2 3">
    <name type="scientific">Methanomicrobium antiquum</name>
    <dbReference type="NCBI Taxonomy" id="487686"/>
    <lineage>
        <taxon>Archaea</taxon>
        <taxon>Methanobacteriati</taxon>
        <taxon>Methanobacteriota</taxon>
        <taxon>Stenosarchaea group</taxon>
        <taxon>Methanomicrobia</taxon>
        <taxon>Methanomicrobiales</taxon>
        <taxon>Methanomicrobiaceae</taxon>
        <taxon>Methanomicrobium</taxon>
    </lineage>
</organism>
<keyword evidence="1" id="KW-1133">Transmembrane helix</keyword>
<dbReference type="AlphaFoldDB" id="A0AAF0FPR7"/>
<accession>A0AAF0FPR7</accession>
<dbReference type="EMBL" id="CP091092">
    <property type="protein sequence ID" value="WFN36227.1"/>
    <property type="molecule type" value="Genomic_DNA"/>
</dbReference>
<proteinExistence type="predicted"/>
<protein>
    <submittedName>
        <fullName evidence="2">Uncharacterized protein</fullName>
    </submittedName>
</protein>
<dbReference type="GeneID" id="79950478"/>
<keyword evidence="3" id="KW-1185">Reference proteome</keyword>
<name>A0AAF0FPR7_9EURY</name>
<reference evidence="2" key="1">
    <citation type="submission" date="2022-01" db="EMBL/GenBank/DDBJ databases">
        <title>Complete genome of Methanomicrobium antiquum DSM 21220.</title>
        <authorList>
            <person name="Chen S.-C."/>
            <person name="You Y.-T."/>
            <person name="Zhou Y.-Z."/>
            <person name="Lai M.-C."/>
        </authorList>
    </citation>
    <scope>NUCLEOTIDE SEQUENCE</scope>
    <source>
        <strain evidence="2">DSM 21220</strain>
    </source>
</reference>